<reference evidence="1" key="2">
    <citation type="journal article" date="2024" name="Plant">
        <title>Genomic evolution and insights into agronomic trait innovations of Sesamum species.</title>
        <authorList>
            <person name="Miao H."/>
            <person name="Wang L."/>
            <person name="Qu L."/>
            <person name="Liu H."/>
            <person name="Sun Y."/>
            <person name="Le M."/>
            <person name="Wang Q."/>
            <person name="Wei S."/>
            <person name="Zheng Y."/>
            <person name="Lin W."/>
            <person name="Duan Y."/>
            <person name="Cao H."/>
            <person name="Xiong S."/>
            <person name="Wang X."/>
            <person name="Wei L."/>
            <person name="Li C."/>
            <person name="Ma Q."/>
            <person name="Ju M."/>
            <person name="Zhao R."/>
            <person name="Li G."/>
            <person name="Mu C."/>
            <person name="Tian Q."/>
            <person name="Mei H."/>
            <person name="Zhang T."/>
            <person name="Gao T."/>
            <person name="Zhang H."/>
        </authorList>
    </citation>
    <scope>NUCLEOTIDE SEQUENCE</scope>
    <source>
        <strain evidence="1">G02</strain>
    </source>
</reference>
<evidence type="ECO:0000313" key="1">
    <source>
        <dbReference type="EMBL" id="KAL0294856.1"/>
    </source>
</evidence>
<dbReference type="EMBL" id="JACGWJ010000123">
    <property type="protein sequence ID" value="KAL0294856.1"/>
    <property type="molecule type" value="Genomic_DNA"/>
</dbReference>
<gene>
    <name evidence="1" type="ORF">Sradi_6864200</name>
</gene>
<comment type="caution">
    <text evidence="1">The sequence shown here is derived from an EMBL/GenBank/DDBJ whole genome shotgun (WGS) entry which is preliminary data.</text>
</comment>
<name>A0AAW2JJL8_SESRA</name>
<sequence length="282" mass="32989">MWANTQQFGIRFDNPQIKVNEVNLSFLYDRLVKLMPLVERIVEEDFQQVETCRICNSTRHPTDLCPMFQEETVEDANTVGGLFGPPYDPYSNMYNPGWTNYPNFGYVSQPQTWLPPQSDPEPGMSLEDMMKELVANTQEFQQSTQASIQKMESDSKSGTSLEDMMEALITSTEQIQQQQIHQIQQNTRQFQQSIQQFQQSTHTSIQDLESQVSQLASSINRWESQFEIEQEVEILQKRTDEPRTTDDEHCKELMTKPPFLERFVKEEEREKNEILETIRKVV</sequence>
<organism evidence="1">
    <name type="scientific">Sesamum radiatum</name>
    <name type="common">Black benniseed</name>
    <dbReference type="NCBI Taxonomy" id="300843"/>
    <lineage>
        <taxon>Eukaryota</taxon>
        <taxon>Viridiplantae</taxon>
        <taxon>Streptophyta</taxon>
        <taxon>Embryophyta</taxon>
        <taxon>Tracheophyta</taxon>
        <taxon>Spermatophyta</taxon>
        <taxon>Magnoliopsida</taxon>
        <taxon>eudicotyledons</taxon>
        <taxon>Gunneridae</taxon>
        <taxon>Pentapetalae</taxon>
        <taxon>asterids</taxon>
        <taxon>lamiids</taxon>
        <taxon>Lamiales</taxon>
        <taxon>Pedaliaceae</taxon>
        <taxon>Sesamum</taxon>
    </lineage>
</organism>
<dbReference type="AlphaFoldDB" id="A0AAW2JJL8"/>
<protein>
    <submittedName>
        <fullName evidence="1">Uncharacterized protein</fullName>
    </submittedName>
</protein>
<reference evidence="1" key="1">
    <citation type="submission" date="2020-06" db="EMBL/GenBank/DDBJ databases">
        <authorList>
            <person name="Li T."/>
            <person name="Hu X."/>
            <person name="Zhang T."/>
            <person name="Song X."/>
            <person name="Zhang H."/>
            <person name="Dai N."/>
            <person name="Sheng W."/>
            <person name="Hou X."/>
            <person name="Wei L."/>
        </authorList>
    </citation>
    <scope>NUCLEOTIDE SEQUENCE</scope>
    <source>
        <strain evidence="1">G02</strain>
        <tissue evidence="1">Leaf</tissue>
    </source>
</reference>
<proteinExistence type="predicted"/>
<accession>A0AAW2JJL8</accession>